<comment type="caution">
    <text evidence="1">The sequence shown here is derived from an EMBL/GenBank/DDBJ whole genome shotgun (WGS) entry which is preliminary data.</text>
</comment>
<accession>A0ACB8DZA1</accession>
<evidence type="ECO:0000313" key="2">
    <source>
        <dbReference type="Proteomes" id="UP000821865"/>
    </source>
</evidence>
<keyword evidence="2" id="KW-1185">Reference proteome</keyword>
<evidence type="ECO:0000313" key="1">
    <source>
        <dbReference type="EMBL" id="KAH7979586.1"/>
    </source>
</evidence>
<sequence length="104" mass="12064">MCQYNPFHKVKSGRLKIHMTKCRREHAPRRLKPCPFTKDHMAPANAEDYQRHLATCPDRSSTFCTATRDDPDPPFDLRDSESRFCSVESSMNKAVSHPWLWVSA</sequence>
<proteinExistence type="predicted"/>
<dbReference type="EMBL" id="CM023470">
    <property type="protein sequence ID" value="KAH7979586.1"/>
    <property type="molecule type" value="Genomic_DNA"/>
</dbReference>
<organism evidence="1 2">
    <name type="scientific">Dermacentor silvarum</name>
    <name type="common">Tick</name>
    <dbReference type="NCBI Taxonomy" id="543639"/>
    <lineage>
        <taxon>Eukaryota</taxon>
        <taxon>Metazoa</taxon>
        <taxon>Ecdysozoa</taxon>
        <taxon>Arthropoda</taxon>
        <taxon>Chelicerata</taxon>
        <taxon>Arachnida</taxon>
        <taxon>Acari</taxon>
        <taxon>Parasitiformes</taxon>
        <taxon>Ixodida</taxon>
        <taxon>Ixodoidea</taxon>
        <taxon>Ixodidae</taxon>
        <taxon>Rhipicephalinae</taxon>
        <taxon>Dermacentor</taxon>
    </lineage>
</organism>
<reference evidence="1" key="1">
    <citation type="submission" date="2020-05" db="EMBL/GenBank/DDBJ databases">
        <title>Large-scale comparative analyses of tick genomes elucidate their genetic diversity and vector capacities.</title>
        <authorList>
            <person name="Jia N."/>
            <person name="Wang J."/>
            <person name="Shi W."/>
            <person name="Du L."/>
            <person name="Sun Y."/>
            <person name="Zhan W."/>
            <person name="Jiang J."/>
            <person name="Wang Q."/>
            <person name="Zhang B."/>
            <person name="Ji P."/>
            <person name="Sakyi L.B."/>
            <person name="Cui X."/>
            <person name="Yuan T."/>
            <person name="Jiang B."/>
            <person name="Yang W."/>
            <person name="Lam T.T.-Y."/>
            <person name="Chang Q."/>
            <person name="Ding S."/>
            <person name="Wang X."/>
            <person name="Zhu J."/>
            <person name="Ruan X."/>
            <person name="Zhao L."/>
            <person name="Wei J."/>
            <person name="Que T."/>
            <person name="Du C."/>
            <person name="Cheng J."/>
            <person name="Dai P."/>
            <person name="Han X."/>
            <person name="Huang E."/>
            <person name="Gao Y."/>
            <person name="Liu J."/>
            <person name="Shao H."/>
            <person name="Ye R."/>
            <person name="Li L."/>
            <person name="Wei W."/>
            <person name="Wang X."/>
            <person name="Wang C."/>
            <person name="Yang T."/>
            <person name="Huo Q."/>
            <person name="Li W."/>
            <person name="Guo W."/>
            <person name="Chen H."/>
            <person name="Zhou L."/>
            <person name="Ni X."/>
            <person name="Tian J."/>
            <person name="Zhou Y."/>
            <person name="Sheng Y."/>
            <person name="Liu T."/>
            <person name="Pan Y."/>
            <person name="Xia L."/>
            <person name="Li J."/>
            <person name="Zhao F."/>
            <person name="Cao W."/>
        </authorList>
    </citation>
    <scope>NUCLEOTIDE SEQUENCE</scope>
    <source>
        <strain evidence="1">Dsil-2018</strain>
    </source>
</reference>
<protein>
    <submittedName>
        <fullName evidence="1">Uncharacterized protein</fullName>
    </submittedName>
</protein>
<gene>
    <name evidence="1" type="ORF">HPB49_009987</name>
</gene>
<name>A0ACB8DZA1_DERSI</name>
<dbReference type="Proteomes" id="UP000821865">
    <property type="component" value="Chromosome 1"/>
</dbReference>